<feature type="binding site" evidence="3">
    <location>
        <begin position="143"/>
        <end position="144"/>
    </location>
    <ligand>
        <name>glutathione</name>
        <dbReference type="ChEBI" id="CHEBI:57925"/>
    </ligand>
</feature>
<dbReference type="Pfam" id="PF13410">
    <property type="entry name" value="GST_C_2"/>
    <property type="match status" value="1"/>
</dbReference>
<dbReference type="InterPro" id="IPR047047">
    <property type="entry name" value="GST_Omega-like_C"/>
</dbReference>
<dbReference type="SUPFAM" id="SSF47616">
    <property type="entry name" value="GST C-terminal domain-like"/>
    <property type="match status" value="1"/>
</dbReference>
<dbReference type="Pfam" id="PF13409">
    <property type="entry name" value="GST_N_2"/>
    <property type="match status" value="1"/>
</dbReference>
<dbReference type="InterPro" id="IPR016639">
    <property type="entry name" value="GST_Omega/GSH"/>
</dbReference>
<keyword evidence="7" id="KW-1185">Reference proteome</keyword>
<feature type="active site" description="Nucleophile" evidence="2">
    <location>
        <position position="50"/>
    </location>
</feature>
<comment type="similarity">
    <text evidence="1">Belongs to the GST superfamily.</text>
</comment>
<dbReference type="CDD" id="cd03190">
    <property type="entry name" value="GST_C_Omega_like"/>
    <property type="match status" value="1"/>
</dbReference>
<protein>
    <submittedName>
        <fullName evidence="6">Glutathione S-transferase</fullName>
    </submittedName>
</protein>
<proteinExistence type="inferred from homology"/>
<feature type="site" description="Lowers pKa of active site Cys" evidence="4">
    <location>
        <position position="317"/>
    </location>
</feature>
<dbReference type="SUPFAM" id="SSF52833">
    <property type="entry name" value="Thioredoxin-like"/>
    <property type="match status" value="1"/>
</dbReference>
<evidence type="ECO:0000313" key="6">
    <source>
        <dbReference type="EMBL" id="KAH7148190.1"/>
    </source>
</evidence>
<dbReference type="InterPro" id="IPR040079">
    <property type="entry name" value="Glutathione_S-Trfase"/>
</dbReference>
<evidence type="ECO:0000256" key="3">
    <source>
        <dbReference type="PIRSR" id="PIRSR015753-2"/>
    </source>
</evidence>
<comment type="caution">
    <text evidence="6">The sequence shown here is derived from an EMBL/GenBank/DDBJ whole genome shotgun (WGS) entry which is preliminary data.</text>
</comment>
<dbReference type="SFLD" id="SFLDS00019">
    <property type="entry name" value="Glutathione_Transferase_(cytos"/>
    <property type="match status" value="1"/>
</dbReference>
<accession>A0A9P9J9I6</accession>
<dbReference type="InterPro" id="IPR036282">
    <property type="entry name" value="Glutathione-S-Trfase_C_sf"/>
</dbReference>
<dbReference type="SFLD" id="SFLDG01148">
    <property type="entry name" value="Xi_(cytGST)"/>
    <property type="match status" value="1"/>
</dbReference>
<dbReference type="InterPro" id="IPR004045">
    <property type="entry name" value="Glutathione_S-Trfase_N"/>
</dbReference>
<dbReference type="Gene3D" id="1.20.1050.10">
    <property type="match status" value="1"/>
</dbReference>
<dbReference type="AlphaFoldDB" id="A0A9P9J9I6"/>
<feature type="site" description="Lowers pKa of active site Cys" evidence="4">
    <location>
        <position position="272"/>
    </location>
</feature>
<dbReference type="PIRSF" id="PIRSF015753">
    <property type="entry name" value="GST"/>
    <property type="match status" value="1"/>
</dbReference>
<evidence type="ECO:0000256" key="1">
    <source>
        <dbReference type="ARBA" id="ARBA00007409"/>
    </source>
</evidence>
<evidence type="ECO:0000313" key="7">
    <source>
        <dbReference type="Proteomes" id="UP000738349"/>
    </source>
</evidence>
<feature type="active site" description="Proton donor/acceptor" evidence="2">
    <location>
        <position position="211"/>
    </location>
</feature>
<dbReference type="InterPro" id="IPR036249">
    <property type="entry name" value="Thioredoxin-like_sf"/>
</dbReference>
<feature type="binding site" evidence="3">
    <location>
        <begin position="125"/>
        <end position="128"/>
    </location>
    <ligand>
        <name>glutathione</name>
        <dbReference type="ChEBI" id="CHEBI:57925"/>
    </ligand>
</feature>
<dbReference type="OrthoDB" id="2309723at2759"/>
<dbReference type="GO" id="GO:0005737">
    <property type="term" value="C:cytoplasm"/>
    <property type="evidence" value="ECO:0007669"/>
    <property type="project" value="TreeGrafter"/>
</dbReference>
<dbReference type="PROSITE" id="PS50405">
    <property type="entry name" value="GST_CTER"/>
    <property type="match status" value="1"/>
</dbReference>
<dbReference type="Gene3D" id="3.40.30.10">
    <property type="entry name" value="Glutaredoxin"/>
    <property type="match status" value="1"/>
</dbReference>
<name>A0A9P9J9I6_9HYPO</name>
<dbReference type="SFLD" id="SFLDG01206">
    <property type="entry name" value="Xi.1"/>
    <property type="match status" value="1"/>
</dbReference>
<dbReference type="GO" id="GO:0004364">
    <property type="term" value="F:glutathione transferase activity"/>
    <property type="evidence" value="ECO:0007669"/>
    <property type="project" value="InterPro"/>
</dbReference>
<feature type="binding site" evidence="3">
    <location>
        <position position="83"/>
    </location>
    <ligand>
        <name>glutathione</name>
        <dbReference type="ChEBI" id="CHEBI:57925"/>
    </ligand>
</feature>
<dbReference type="EMBL" id="JAGMUV010000007">
    <property type="protein sequence ID" value="KAH7148190.1"/>
    <property type="molecule type" value="Genomic_DNA"/>
</dbReference>
<evidence type="ECO:0000259" key="5">
    <source>
        <dbReference type="PROSITE" id="PS50405"/>
    </source>
</evidence>
<dbReference type="PANTHER" id="PTHR32419">
    <property type="entry name" value="GLUTATHIONYL-HYDROQUINONE REDUCTASE"/>
    <property type="match status" value="1"/>
</dbReference>
<dbReference type="PANTHER" id="PTHR32419:SF6">
    <property type="entry name" value="GLUTATHIONE S-TRANSFERASE OMEGA-LIKE 1-RELATED"/>
    <property type="match status" value="1"/>
</dbReference>
<organism evidence="6 7">
    <name type="scientific">Dactylonectria macrodidyma</name>
    <dbReference type="NCBI Taxonomy" id="307937"/>
    <lineage>
        <taxon>Eukaryota</taxon>
        <taxon>Fungi</taxon>
        <taxon>Dikarya</taxon>
        <taxon>Ascomycota</taxon>
        <taxon>Pezizomycotina</taxon>
        <taxon>Sordariomycetes</taxon>
        <taxon>Hypocreomycetidae</taxon>
        <taxon>Hypocreales</taxon>
        <taxon>Nectriaceae</taxon>
        <taxon>Dactylonectria</taxon>
    </lineage>
</organism>
<dbReference type="InterPro" id="IPR010987">
    <property type="entry name" value="Glutathione-S-Trfase_C-like"/>
</dbReference>
<reference evidence="6" key="1">
    <citation type="journal article" date="2021" name="Nat. Commun.">
        <title>Genetic determinants of endophytism in the Arabidopsis root mycobiome.</title>
        <authorList>
            <person name="Mesny F."/>
            <person name="Miyauchi S."/>
            <person name="Thiergart T."/>
            <person name="Pickel B."/>
            <person name="Atanasova L."/>
            <person name="Karlsson M."/>
            <person name="Huettel B."/>
            <person name="Barry K.W."/>
            <person name="Haridas S."/>
            <person name="Chen C."/>
            <person name="Bauer D."/>
            <person name="Andreopoulos W."/>
            <person name="Pangilinan J."/>
            <person name="LaButti K."/>
            <person name="Riley R."/>
            <person name="Lipzen A."/>
            <person name="Clum A."/>
            <person name="Drula E."/>
            <person name="Henrissat B."/>
            <person name="Kohler A."/>
            <person name="Grigoriev I.V."/>
            <person name="Martin F.M."/>
            <person name="Hacquard S."/>
        </authorList>
    </citation>
    <scope>NUCLEOTIDE SEQUENCE</scope>
    <source>
        <strain evidence="6">MPI-CAGE-AT-0147</strain>
    </source>
</reference>
<dbReference type="Proteomes" id="UP000738349">
    <property type="component" value="Unassembled WGS sequence"/>
</dbReference>
<evidence type="ECO:0000256" key="2">
    <source>
        <dbReference type="PIRSR" id="PIRSR015753-1"/>
    </source>
</evidence>
<sequence>MVTLDWNKVVNSQGEFRRDQSSFRNWISNETGAKYRPDKDRYHLYVSYACPWASRTLITRKLKGLGGIISFSSVHWDLDKNGWRFVDADEEVPGEHVVPDPIPGHENFTHIRQVYLESDPEYQGRFTVPILYDKRLKTIVNNESSEIIRMLYTEVGTLLLCELYHYRLKHAQFDHLLDEGHRKVQPYPIELHEQINEVNDWIYNDINNGVYKAGFATKQDAYERNVIKLFEALDKAEAHLQVSKNGPYYFGNDIKEVDIHLYVTVIRFDPVYVQHFKCNVRDIRSGYPYLHKWLRNLYWNHEAFRDTTQFEHIKWHYTKSHTHINPFSISPVGPLPDIMKLDEEVPAACLRLR</sequence>
<feature type="domain" description="GST C-terminal" evidence="5">
    <location>
        <begin position="188"/>
        <end position="320"/>
    </location>
</feature>
<gene>
    <name evidence="6" type="ORF">EDB81DRAFT_932525</name>
</gene>
<evidence type="ECO:0000256" key="4">
    <source>
        <dbReference type="PIRSR" id="PIRSR015753-3"/>
    </source>
</evidence>